<dbReference type="AlphaFoldDB" id="A0A830HTS1"/>
<evidence type="ECO:0000256" key="1">
    <source>
        <dbReference type="ARBA" id="ARBA00008511"/>
    </source>
</evidence>
<dbReference type="GO" id="GO:0005737">
    <property type="term" value="C:cytoplasm"/>
    <property type="evidence" value="ECO:0007669"/>
    <property type="project" value="TreeGrafter"/>
</dbReference>
<comment type="similarity">
    <text evidence="1">Belongs to the PIH1 family.</text>
</comment>
<organism evidence="4 5">
    <name type="scientific">Pycnococcus provasolii</name>
    <dbReference type="NCBI Taxonomy" id="41880"/>
    <lineage>
        <taxon>Eukaryota</taxon>
        <taxon>Viridiplantae</taxon>
        <taxon>Chlorophyta</taxon>
        <taxon>Pseudoscourfieldiophyceae</taxon>
        <taxon>Pseudoscourfieldiales</taxon>
        <taxon>Pycnococcaceae</taxon>
        <taxon>Pycnococcus</taxon>
    </lineage>
</organism>
<protein>
    <recommendedName>
        <fullName evidence="3">PIH1 N-terminal domain-containing protein</fullName>
    </recommendedName>
</protein>
<feature type="domain" description="PIH1 N-terminal" evidence="3">
    <location>
        <begin position="121"/>
        <end position="278"/>
    </location>
</feature>
<dbReference type="OrthoDB" id="5135119at2759"/>
<dbReference type="EMBL" id="BNJQ01000029">
    <property type="protein sequence ID" value="GHP10378.1"/>
    <property type="molecule type" value="Genomic_DNA"/>
</dbReference>
<dbReference type="InterPro" id="IPR050734">
    <property type="entry name" value="PIH1/Kintoun_subfamily"/>
</dbReference>
<evidence type="ECO:0000256" key="2">
    <source>
        <dbReference type="SAM" id="MobiDB-lite"/>
    </source>
</evidence>
<feature type="compositionally biased region" description="Gly residues" evidence="2">
    <location>
        <begin position="76"/>
        <end position="93"/>
    </location>
</feature>
<evidence type="ECO:0000313" key="4">
    <source>
        <dbReference type="EMBL" id="GHP10378.1"/>
    </source>
</evidence>
<keyword evidence="5" id="KW-1185">Reference proteome</keyword>
<dbReference type="PANTHER" id="PTHR22997:SF11">
    <property type="entry name" value="PIH1 N-TERMINAL DOMAIN-CONTAINING PROTEIN"/>
    <property type="match status" value="1"/>
</dbReference>
<reference evidence="4" key="1">
    <citation type="submission" date="2020-10" db="EMBL/GenBank/DDBJ databases">
        <title>Unveiling of a novel bifunctional photoreceptor, Dualchrome1, isolated from a cosmopolitan green alga.</title>
        <authorList>
            <person name="Suzuki S."/>
            <person name="Kawachi M."/>
        </authorList>
    </citation>
    <scope>NUCLEOTIDE SEQUENCE</scope>
    <source>
        <strain evidence="4">NIES 2893</strain>
    </source>
</reference>
<gene>
    <name evidence="4" type="ORF">PPROV_000910900</name>
</gene>
<proteinExistence type="inferred from homology"/>
<dbReference type="PANTHER" id="PTHR22997">
    <property type="entry name" value="PIH1 DOMAIN-CONTAINING PROTEIN 1"/>
    <property type="match status" value="1"/>
</dbReference>
<evidence type="ECO:0000313" key="5">
    <source>
        <dbReference type="Proteomes" id="UP000660262"/>
    </source>
</evidence>
<dbReference type="InterPro" id="IPR012981">
    <property type="entry name" value="PIH1_N"/>
</dbReference>
<sequence>MESLQSECASLLASQEGLSNPEVVLGIVQLYSQMGGDIADISGAPAEIRPFLSAAHALAEEMAARDPRMAAPPGPGGKVPGSGAQGSSGGGLGPSLDGVRGASLASAASAANTRNGAGLKEGIDYEHITVNPGFVLKTQDTASQAKTFVNICSHANVAKVGDWANGVPDDVQRAMDDAGEDAGVPVRIPLSLDGPRHDVDKTNAPCVVWDCCFHTDVVKQAMGPDQRRVKMFLCQVAINAIAQRSGGATLDERFKFPKMAYKGNPENTPHTIRKDPKKVVHEVREVFDESDVTTPLAARKKEKPQLPSRLANAPRVAVTIGPGAKTVSAEVRWQASSEKDAATAPTISVCAGMCSVTRNGQTTTLPLGLCVNADGASASWDGRSTLKVTLQTIAYAGVKESLAAHAAAKQFGSLNLRTDALALA</sequence>
<accession>A0A830HTS1</accession>
<dbReference type="Pfam" id="PF08190">
    <property type="entry name" value="PIH1"/>
    <property type="match status" value="1"/>
</dbReference>
<comment type="caution">
    <text evidence="4">The sequence shown here is derived from an EMBL/GenBank/DDBJ whole genome shotgun (WGS) entry which is preliminary data.</text>
</comment>
<feature type="region of interest" description="Disordered" evidence="2">
    <location>
        <begin position="63"/>
        <end position="97"/>
    </location>
</feature>
<name>A0A830HTS1_9CHLO</name>
<evidence type="ECO:0000259" key="3">
    <source>
        <dbReference type="Pfam" id="PF08190"/>
    </source>
</evidence>
<dbReference type="Proteomes" id="UP000660262">
    <property type="component" value="Unassembled WGS sequence"/>
</dbReference>